<dbReference type="Proteomes" id="UP001331761">
    <property type="component" value="Unassembled WGS sequence"/>
</dbReference>
<name>A0AAN8F495_TRICO</name>
<evidence type="ECO:0000313" key="2">
    <source>
        <dbReference type="Proteomes" id="UP001331761"/>
    </source>
</evidence>
<proteinExistence type="predicted"/>
<keyword evidence="2" id="KW-1185">Reference proteome</keyword>
<evidence type="ECO:0000313" key="1">
    <source>
        <dbReference type="EMBL" id="KAK5970010.1"/>
    </source>
</evidence>
<sequence>MSLHKMSSTPSWDTWDVDERFVRQIIEAANRRAGKIVTDEDKARRLRQMRNAEKVKELAMTISKKNNSVAERVRCYIRHSQEVEEDIRKLTQNMSEEMDPVRRSALQVKAQRLKEEFDKKLAKHREVLHSDLCTYFPLSEIARLEDSIEQLRKGD</sequence>
<comment type="caution">
    <text evidence="1">The sequence shown here is derived from an EMBL/GenBank/DDBJ whole genome shotgun (WGS) entry which is preliminary data.</text>
</comment>
<dbReference type="EMBL" id="WIXE01019448">
    <property type="protein sequence ID" value="KAK5970010.1"/>
    <property type="molecule type" value="Genomic_DNA"/>
</dbReference>
<dbReference type="AlphaFoldDB" id="A0AAN8F495"/>
<accession>A0AAN8F495</accession>
<protein>
    <submittedName>
        <fullName evidence="1">Uncharacterized protein</fullName>
    </submittedName>
</protein>
<reference evidence="1 2" key="1">
    <citation type="submission" date="2019-10" db="EMBL/GenBank/DDBJ databases">
        <title>Assembly and Annotation for the nematode Trichostrongylus colubriformis.</title>
        <authorList>
            <person name="Martin J."/>
        </authorList>
    </citation>
    <scope>NUCLEOTIDE SEQUENCE [LARGE SCALE GENOMIC DNA]</scope>
    <source>
        <strain evidence="1">G859</strain>
        <tissue evidence="1">Whole worm</tissue>
    </source>
</reference>
<organism evidence="1 2">
    <name type="scientific">Trichostrongylus colubriformis</name>
    <name type="common">Black scour worm</name>
    <dbReference type="NCBI Taxonomy" id="6319"/>
    <lineage>
        <taxon>Eukaryota</taxon>
        <taxon>Metazoa</taxon>
        <taxon>Ecdysozoa</taxon>
        <taxon>Nematoda</taxon>
        <taxon>Chromadorea</taxon>
        <taxon>Rhabditida</taxon>
        <taxon>Rhabditina</taxon>
        <taxon>Rhabditomorpha</taxon>
        <taxon>Strongyloidea</taxon>
        <taxon>Trichostrongylidae</taxon>
        <taxon>Trichostrongylus</taxon>
    </lineage>
</organism>
<gene>
    <name evidence="1" type="ORF">GCK32_012984</name>
</gene>